<feature type="region of interest" description="Disordered" evidence="1">
    <location>
        <begin position="152"/>
        <end position="173"/>
    </location>
</feature>
<evidence type="ECO:0000313" key="3">
    <source>
        <dbReference type="Proteomes" id="UP001153069"/>
    </source>
</evidence>
<evidence type="ECO:0000256" key="1">
    <source>
        <dbReference type="SAM" id="MobiDB-lite"/>
    </source>
</evidence>
<evidence type="ECO:0000313" key="2">
    <source>
        <dbReference type="EMBL" id="CAB9523821.1"/>
    </source>
</evidence>
<dbReference type="Proteomes" id="UP001153069">
    <property type="component" value="Unassembled WGS sequence"/>
</dbReference>
<keyword evidence="3" id="KW-1185">Reference proteome</keyword>
<gene>
    <name evidence="2" type="ORF">SEMRO_1459_G274560.1</name>
</gene>
<organism evidence="2 3">
    <name type="scientific">Seminavis robusta</name>
    <dbReference type="NCBI Taxonomy" id="568900"/>
    <lineage>
        <taxon>Eukaryota</taxon>
        <taxon>Sar</taxon>
        <taxon>Stramenopiles</taxon>
        <taxon>Ochrophyta</taxon>
        <taxon>Bacillariophyta</taxon>
        <taxon>Bacillariophyceae</taxon>
        <taxon>Bacillariophycidae</taxon>
        <taxon>Naviculales</taxon>
        <taxon>Naviculaceae</taxon>
        <taxon>Seminavis</taxon>
    </lineage>
</organism>
<protein>
    <submittedName>
        <fullName evidence="2">Uncharacterized protein</fullName>
    </submittedName>
</protein>
<reference evidence="2" key="1">
    <citation type="submission" date="2020-06" db="EMBL/GenBank/DDBJ databases">
        <authorList>
            <consortium name="Plant Systems Biology data submission"/>
        </authorList>
    </citation>
    <scope>NUCLEOTIDE SEQUENCE</scope>
    <source>
        <strain evidence="2">D6</strain>
    </source>
</reference>
<name>A0A9N8EMA1_9STRA</name>
<proteinExistence type="predicted"/>
<dbReference type="EMBL" id="CAICTM010001457">
    <property type="protein sequence ID" value="CAB9523821.1"/>
    <property type="molecule type" value="Genomic_DNA"/>
</dbReference>
<accession>A0A9N8EMA1</accession>
<sequence>MFLPDYQFFYCPLPAAARVSARSEEDLKGASHFVFEAPIWIAEGRYRERLLQLHYVYIYSNPERLSLAIVYNVRIGFHIGALLHREVEPLDHTVFRKSLHKALQFYHGAFVLGQNSSSSSAPISAPGSMEALSIVNNQAHIYHLPGTLHRGTTVSGNSHESHHVCRGQQQQLR</sequence>
<comment type="caution">
    <text evidence="2">The sequence shown here is derived from an EMBL/GenBank/DDBJ whole genome shotgun (WGS) entry which is preliminary data.</text>
</comment>
<dbReference type="AlphaFoldDB" id="A0A9N8EMA1"/>